<accession>A0A1G1XMG3</accession>
<dbReference type="GO" id="GO:0004326">
    <property type="term" value="F:tetrahydrofolylpolyglutamate synthase activity"/>
    <property type="evidence" value="ECO:0007669"/>
    <property type="project" value="InterPro"/>
</dbReference>
<evidence type="ECO:0000256" key="2">
    <source>
        <dbReference type="ARBA" id="ARBA00022490"/>
    </source>
</evidence>
<evidence type="ECO:0000256" key="5">
    <source>
        <dbReference type="ARBA" id="ARBA00022840"/>
    </source>
</evidence>
<dbReference type="PANTHER" id="PTHR23135">
    <property type="entry name" value="MUR LIGASE FAMILY MEMBER"/>
    <property type="match status" value="1"/>
</dbReference>
<evidence type="ECO:0000259" key="10">
    <source>
        <dbReference type="Pfam" id="PF02875"/>
    </source>
</evidence>
<dbReference type="InterPro" id="IPR013221">
    <property type="entry name" value="Mur_ligase_cen"/>
</dbReference>
<evidence type="ECO:0000256" key="1">
    <source>
        <dbReference type="ARBA" id="ARBA00005898"/>
    </source>
</evidence>
<feature type="domain" description="Mur ligase central" evidence="11">
    <location>
        <begin position="41"/>
        <end position="256"/>
    </location>
</feature>
<proteinExistence type="inferred from homology"/>
<dbReference type="AlphaFoldDB" id="A0A1G1XMG3"/>
<evidence type="ECO:0000256" key="3">
    <source>
        <dbReference type="ARBA" id="ARBA00022598"/>
    </source>
</evidence>
<dbReference type="Pfam" id="PF02875">
    <property type="entry name" value="Mur_ligase_C"/>
    <property type="match status" value="1"/>
</dbReference>
<dbReference type="GO" id="GO:0005524">
    <property type="term" value="F:ATP binding"/>
    <property type="evidence" value="ECO:0007669"/>
    <property type="project" value="UniProtKB-KW"/>
</dbReference>
<evidence type="ECO:0000256" key="8">
    <source>
        <dbReference type="ARBA" id="ARBA00023316"/>
    </source>
</evidence>
<comment type="pathway">
    <text evidence="9">Cell wall biogenesis; peptidoglycan biosynthesis.</text>
</comment>
<evidence type="ECO:0000259" key="11">
    <source>
        <dbReference type="Pfam" id="PF08245"/>
    </source>
</evidence>
<dbReference type="Pfam" id="PF08245">
    <property type="entry name" value="Mur_ligase_M"/>
    <property type="match status" value="1"/>
</dbReference>
<dbReference type="UniPathway" id="UPA00219"/>
<reference evidence="12 13" key="1">
    <citation type="journal article" date="2016" name="Nat. Commun.">
        <title>Thousands of microbial genomes shed light on interconnected biogeochemical processes in an aquifer system.</title>
        <authorList>
            <person name="Anantharaman K."/>
            <person name="Brown C.T."/>
            <person name="Hug L.A."/>
            <person name="Sharon I."/>
            <person name="Castelle C.J."/>
            <person name="Probst A.J."/>
            <person name="Thomas B.C."/>
            <person name="Singh A."/>
            <person name="Wilkins M.J."/>
            <person name="Karaoz U."/>
            <person name="Brodie E.L."/>
            <person name="Williams K.H."/>
            <person name="Hubbard S.S."/>
            <person name="Banfield J.F."/>
        </authorList>
    </citation>
    <scope>NUCLEOTIDE SEQUENCE [LARGE SCALE GENOMIC DNA]</scope>
</reference>
<dbReference type="EMBL" id="MHHZ01000021">
    <property type="protein sequence ID" value="OGY41208.1"/>
    <property type="molecule type" value="Genomic_DNA"/>
</dbReference>
<evidence type="ECO:0000313" key="13">
    <source>
        <dbReference type="Proteomes" id="UP000176498"/>
    </source>
</evidence>
<comment type="subcellular location">
    <subcellularLocation>
        <location evidence="9">Cytoplasm</location>
    </subcellularLocation>
</comment>
<dbReference type="NCBIfam" id="TIGR01085">
    <property type="entry name" value="murE"/>
    <property type="match status" value="1"/>
</dbReference>
<keyword evidence="8 9" id="KW-0961">Cell wall biogenesis/degradation</keyword>
<dbReference type="InterPro" id="IPR036615">
    <property type="entry name" value="Mur_ligase_C_dom_sf"/>
</dbReference>
<dbReference type="Gene3D" id="3.40.1190.10">
    <property type="entry name" value="Mur-like, catalytic domain"/>
    <property type="match status" value="1"/>
</dbReference>
<dbReference type="GO" id="GO:0051301">
    <property type="term" value="P:cell division"/>
    <property type="evidence" value="ECO:0007669"/>
    <property type="project" value="UniProtKB-KW"/>
</dbReference>
<keyword evidence="3" id="KW-0436">Ligase</keyword>
<evidence type="ECO:0000256" key="6">
    <source>
        <dbReference type="ARBA" id="ARBA00022960"/>
    </source>
</evidence>
<keyword evidence="5" id="KW-0067">ATP-binding</keyword>
<comment type="similarity">
    <text evidence="1">Belongs to the MurCDEF family. MurE subfamily.</text>
</comment>
<organism evidence="12 13">
    <name type="scientific">Candidatus Buchananbacteria bacterium RBG_13_36_9</name>
    <dbReference type="NCBI Taxonomy" id="1797530"/>
    <lineage>
        <taxon>Bacteria</taxon>
        <taxon>Candidatus Buchananiibacteriota</taxon>
    </lineage>
</organism>
<sequence>MKNLIKKLFSKSLLFKYHKMWAVLANVIYRFPSRELIVIGVTGTNGKSTTCNLIARVLEQTGAKVGLMTTVNFKIADKEWINDTHMTMQGRLILQQMLRQMVKAGCKYAVIETSSEGIMQNRNWGINYDVAVFTNLTPEHIEAHGSFENYKKAKGALFASLSKFPHKKIAGQEVPKALVVNSDDEHWHYYYNFFADKKYCYGISYQGKLPQPEVLLAGDIGMKINGTFFRVGTNDFQTQLIGKFNIYNCLAAICVARHFGLSMEQCRQALAKVTGVPGRMELINEGQDFTVLVDYAHDAASFNGLFNTLRMFEKNRIIHVFGSAGGVRDHLKRPVLGRLSGENADITIVTDEDSYDEPTEKILKEIAGGVIAVGKVEGQDLFQITDRREAIKYACQIAQPGDLVLITGKGTEQSIKSGGKVTPWDDRLVTREVLKSLPSLKLRQAGEVRSPKDEV</sequence>
<feature type="domain" description="Mur ligase C-terminal" evidence="10">
    <location>
        <begin position="278"/>
        <end position="410"/>
    </location>
</feature>
<dbReference type="GO" id="GO:0009252">
    <property type="term" value="P:peptidoglycan biosynthetic process"/>
    <property type="evidence" value="ECO:0007669"/>
    <property type="project" value="UniProtKB-UniPathway"/>
</dbReference>
<evidence type="ECO:0000256" key="7">
    <source>
        <dbReference type="ARBA" id="ARBA00022984"/>
    </source>
</evidence>
<keyword evidence="9" id="KW-0132">Cell division</keyword>
<dbReference type="Proteomes" id="UP000176498">
    <property type="component" value="Unassembled WGS sequence"/>
</dbReference>
<keyword evidence="6 9" id="KW-0133">Cell shape</keyword>
<dbReference type="GO" id="GO:0005737">
    <property type="term" value="C:cytoplasm"/>
    <property type="evidence" value="ECO:0007669"/>
    <property type="project" value="UniProtKB-SubCell"/>
</dbReference>
<comment type="caution">
    <text evidence="12">The sequence shown here is derived from an EMBL/GenBank/DDBJ whole genome shotgun (WGS) entry which is preliminary data.</text>
</comment>
<keyword evidence="9" id="KW-0131">Cell cycle</keyword>
<keyword evidence="2" id="KW-0963">Cytoplasm</keyword>
<dbReference type="InterPro" id="IPR036565">
    <property type="entry name" value="Mur-like_cat_sf"/>
</dbReference>
<name>A0A1G1XMG3_9BACT</name>
<evidence type="ECO:0008006" key="14">
    <source>
        <dbReference type="Google" id="ProtNLM"/>
    </source>
</evidence>
<dbReference type="SUPFAM" id="SSF53244">
    <property type="entry name" value="MurD-like peptide ligases, peptide-binding domain"/>
    <property type="match status" value="1"/>
</dbReference>
<gene>
    <name evidence="12" type="ORF">A2Y82_02090</name>
</gene>
<dbReference type="GO" id="GO:0008360">
    <property type="term" value="P:regulation of cell shape"/>
    <property type="evidence" value="ECO:0007669"/>
    <property type="project" value="UniProtKB-KW"/>
</dbReference>
<dbReference type="PANTHER" id="PTHR23135:SF4">
    <property type="entry name" value="UDP-N-ACETYLMURAMOYL-L-ALANYL-D-GLUTAMATE--2,6-DIAMINOPIMELATE LIGASE MURE HOMOLOG, CHLOROPLASTIC"/>
    <property type="match status" value="1"/>
</dbReference>
<protein>
    <recommendedName>
        <fullName evidence="14">UDP-N-acetylmuramyl-tripeptide synthetase</fullName>
    </recommendedName>
</protein>
<dbReference type="InterPro" id="IPR005761">
    <property type="entry name" value="UDP-N-AcMur-Glu-dNH2Pim_ligase"/>
</dbReference>
<keyword evidence="7 9" id="KW-0573">Peptidoglycan synthesis</keyword>
<dbReference type="PROSITE" id="PS01011">
    <property type="entry name" value="FOLYLPOLYGLU_SYNT_1"/>
    <property type="match status" value="1"/>
</dbReference>
<dbReference type="GO" id="GO:0071555">
    <property type="term" value="P:cell wall organization"/>
    <property type="evidence" value="ECO:0007669"/>
    <property type="project" value="UniProtKB-KW"/>
</dbReference>
<evidence type="ECO:0000256" key="4">
    <source>
        <dbReference type="ARBA" id="ARBA00022741"/>
    </source>
</evidence>
<evidence type="ECO:0000313" key="12">
    <source>
        <dbReference type="EMBL" id="OGY41208.1"/>
    </source>
</evidence>
<dbReference type="InterPro" id="IPR004101">
    <property type="entry name" value="Mur_ligase_C"/>
</dbReference>
<dbReference type="SUPFAM" id="SSF53623">
    <property type="entry name" value="MurD-like peptide ligases, catalytic domain"/>
    <property type="match status" value="1"/>
</dbReference>
<evidence type="ECO:0000256" key="9">
    <source>
        <dbReference type="RuleBase" id="RU004135"/>
    </source>
</evidence>
<dbReference type="InterPro" id="IPR018109">
    <property type="entry name" value="Folylpolyglutamate_synth_CS"/>
</dbReference>
<keyword evidence="4" id="KW-0547">Nucleotide-binding</keyword>
<dbReference type="Gene3D" id="3.90.190.20">
    <property type="entry name" value="Mur ligase, C-terminal domain"/>
    <property type="match status" value="1"/>
</dbReference>